<accession>A0ABP7GFC4</accession>
<evidence type="ECO:0000256" key="2">
    <source>
        <dbReference type="ARBA" id="ARBA00022553"/>
    </source>
</evidence>
<keyword evidence="10" id="KW-1185">Reference proteome</keyword>
<dbReference type="EMBL" id="BAABAF010000005">
    <property type="protein sequence ID" value="GAA3764360.1"/>
    <property type="molecule type" value="Genomic_DNA"/>
</dbReference>
<comment type="caution">
    <text evidence="9">The sequence shown here is derived from an EMBL/GenBank/DDBJ whole genome shotgun (WGS) entry which is preliminary data.</text>
</comment>
<keyword evidence="4 7" id="KW-1133">Transmembrane helix</keyword>
<evidence type="ECO:0000256" key="5">
    <source>
        <dbReference type="ARBA" id="ARBA00023136"/>
    </source>
</evidence>
<feature type="domain" description="FHA" evidence="8">
    <location>
        <begin position="320"/>
        <end position="374"/>
    </location>
</feature>
<dbReference type="Proteomes" id="UP001500540">
    <property type="component" value="Unassembled WGS sequence"/>
</dbReference>
<keyword evidence="2" id="KW-0597">Phosphoprotein</keyword>
<dbReference type="SUPFAM" id="SSF49879">
    <property type="entry name" value="SMAD/FHA domain"/>
    <property type="match status" value="1"/>
</dbReference>
<dbReference type="InterPro" id="IPR008984">
    <property type="entry name" value="SMAD_FHA_dom_sf"/>
</dbReference>
<gene>
    <name evidence="9" type="ORF">GCM10022240_15820</name>
</gene>
<evidence type="ECO:0000313" key="9">
    <source>
        <dbReference type="EMBL" id="GAA3764360.1"/>
    </source>
</evidence>
<evidence type="ECO:0000256" key="1">
    <source>
        <dbReference type="ARBA" id="ARBA00004141"/>
    </source>
</evidence>
<protein>
    <recommendedName>
        <fullName evidence="8">FHA domain-containing protein</fullName>
    </recommendedName>
</protein>
<evidence type="ECO:0000256" key="6">
    <source>
        <dbReference type="SAM" id="MobiDB-lite"/>
    </source>
</evidence>
<keyword evidence="5 7" id="KW-0472">Membrane</keyword>
<dbReference type="InterPro" id="IPR010432">
    <property type="entry name" value="RDD"/>
</dbReference>
<keyword evidence="3 7" id="KW-0812">Transmembrane</keyword>
<dbReference type="InterPro" id="IPR000253">
    <property type="entry name" value="FHA_dom"/>
</dbReference>
<name>A0ABP7GFC4_9MICO</name>
<dbReference type="CDD" id="cd00060">
    <property type="entry name" value="FHA"/>
    <property type="match status" value="1"/>
</dbReference>
<feature type="region of interest" description="Disordered" evidence="6">
    <location>
        <begin position="226"/>
        <end position="268"/>
    </location>
</feature>
<evidence type="ECO:0000256" key="4">
    <source>
        <dbReference type="ARBA" id="ARBA00022989"/>
    </source>
</evidence>
<evidence type="ECO:0000256" key="3">
    <source>
        <dbReference type="ARBA" id="ARBA00022692"/>
    </source>
</evidence>
<feature type="compositionally biased region" description="Low complexity" evidence="6">
    <location>
        <begin position="245"/>
        <end position="268"/>
    </location>
</feature>
<dbReference type="Pfam" id="PF06271">
    <property type="entry name" value="RDD"/>
    <property type="match status" value="1"/>
</dbReference>
<comment type="subcellular location">
    <subcellularLocation>
        <location evidence="1">Membrane</location>
        <topology evidence="1">Multi-pass membrane protein</topology>
    </subcellularLocation>
</comment>
<sequence length="412" mass="42011">MIWQVEQDTRAVEGLDERGRAIPGYAASLGLLPARTGQRVLATACEVVLGVLLLLPAVVALPALILIASSADPGAALRTRGDVLLVIVLLAATWVLTAAYTVVQLVLHGRAGVTVGKLIAGVRSVNVRTLERPGFWRGAVVRYLVLWASFVVPIVGPVLVIMVSPLLDPEHRGRGWADLAGATWFVDVRRGLNPYDHKRMRIARKAAATDLDDVVVPLPSLATPAQDAGGRTPFPLARSTGGVLGAPRTAGAGPAAPATSGGAAPAPAATPVGTAPIAPVAVSSAAAPSAPPPAGASAAGPRAELVLDSGECIDVTPPGVLLGRAPARASGDGDLALIPLVDQTKSVSKTHLAILCVDGGFAVVDRHSSNGVAIVRNGAQIELVPGRPAVLADGDDLRFGDRHARVGIAGHL</sequence>
<evidence type="ECO:0000313" key="10">
    <source>
        <dbReference type="Proteomes" id="UP001500540"/>
    </source>
</evidence>
<dbReference type="Pfam" id="PF00498">
    <property type="entry name" value="FHA"/>
    <property type="match status" value="1"/>
</dbReference>
<organism evidence="9 10">
    <name type="scientific">Microbacterium kribbense</name>
    <dbReference type="NCBI Taxonomy" id="433645"/>
    <lineage>
        <taxon>Bacteria</taxon>
        <taxon>Bacillati</taxon>
        <taxon>Actinomycetota</taxon>
        <taxon>Actinomycetes</taxon>
        <taxon>Micrococcales</taxon>
        <taxon>Microbacteriaceae</taxon>
        <taxon>Microbacterium</taxon>
    </lineage>
</organism>
<evidence type="ECO:0000256" key="7">
    <source>
        <dbReference type="SAM" id="Phobius"/>
    </source>
</evidence>
<proteinExistence type="predicted"/>
<dbReference type="RefSeq" id="WP_344782314.1">
    <property type="nucleotide sequence ID" value="NZ_BAABAF010000005.1"/>
</dbReference>
<feature type="transmembrane region" description="Helical" evidence="7">
    <location>
        <begin position="144"/>
        <end position="167"/>
    </location>
</feature>
<dbReference type="Gene3D" id="2.60.200.20">
    <property type="match status" value="1"/>
</dbReference>
<feature type="transmembrane region" description="Helical" evidence="7">
    <location>
        <begin position="83"/>
        <end position="107"/>
    </location>
</feature>
<dbReference type="PROSITE" id="PS50006">
    <property type="entry name" value="FHA_DOMAIN"/>
    <property type="match status" value="1"/>
</dbReference>
<reference evidence="10" key="1">
    <citation type="journal article" date="2019" name="Int. J. Syst. Evol. Microbiol.">
        <title>The Global Catalogue of Microorganisms (GCM) 10K type strain sequencing project: providing services to taxonomists for standard genome sequencing and annotation.</title>
        <authorList>
            <consortium name="The Broad Institute Genomics Platform"/>
            <consortium name="The Broad Institute Genome Sequencing Center for Infectious Disease"/>
            <person name="Wu L."/>
            <person name="Ma J."/>
        </authorList>
    </citation>
    <scope>NUCLEOTIDE SEQUENCE [LARGE SCALE GENOMIC DNA]</scope>
    <source>
        <strain evidence="10">JCM 16950</strain>
    </source>
</reference>
<evidence type="ECO:0000259" key="8">
    <source>
        <dbReference type="PROSITE" id="PS50006"/>
    </source>
</evidence>
<feature type="transmembrane region" description="Helical" evidence="7">
    <location>
        <begin position="47"/>
        <end position="71"/>
    </location>
</feature>